<evidence type="ECO:0000256" key="2">
    <source>
        <dbReference type="ARBA" id="ARBA00002681"/>
    </source>
</evidence>
<proteinExistence type="inferred from homology"/>
<evidence type="ECO:0000259" key="8">
    <source>
        <dbReference type="Pfam" id="PF01182"/>
    </source>
</evidence>
<gene>
    <name evidence="7" type="primary">pgl</name>
    <name evidence="9" type="ORF">CQR50_1312</name>
</gene>
<evidence type="ECO:0000256" key="5">
    <source>
        <dbReference type="ARBA" id="ARBA00013198"/>
    </source>
</evidence>
<reference evidence="9 10" key="1">
    <citation type="submission" date="2017-10" db="EMBL/GenBank/DDBJ databases">
        <title>Bifidobacterium genomics.</title>
        <authorList>
            <person name="Lugli G.A."/>
            <person name="Milani C."/>
            <person name="Mancabelli L."/>
        </authorList>
    </citation>
    <scope>NUCLEOTIDE SEQUENCE [LARGE SCALE GENOMIC DNA]</scope>
    <source>
        <strain evidence="9 10">1520B</strain>
    </source>
</reference>
<dbReference type="PANTHER" id="PTHR11054">
    <property type="entry name" value="6-PHOSPHOGLUCONOLACTONASE"/>
    <property type="match status" value="1"/>
</dbReference>
<dbReference type="GO" id="GO:0005975">
    <property type="term" value="P:carbohydrate metabolic process"/>
    <property type="evidence" value="ECO:0007669"/>
    <property type="project" value="UniProtKB-UniRule"/>
</dbReference>
<organism evidence="9 10">
    <name type="scientific">Bifidobacterium pseudolongum subsp. globosum</name>
    <dbReference type="NCBI Taxonomy" id="1690"/>
    <lineage>
        <taxon>Bacteria</taxon>
        <taxon>Bacillati</taxon>
        <taxon>Actinomycetota</taxon>
        <taxon>Actinomycetes</taxon>
        <taxon>Bifidobacteriales</taxon>
        <taxon>Bifidobacteriaceae</taxon>
        <taxon>Bifidobacterium</taxon>
    </lineage>
</organism>
<protein>
    <recommendedName>
        <fullName evidence="6 7">6-phosphogluconolactonase</fullName>
        <shortName evidence="7">6PGL</shortName>
        <ecNumber evidence="5 7">3.1.1.31</ecNumber>
    </recommendedName>
</protein>
<feature type="domain" description="Glucosamine/galactosamine-6-phosphate isomerase" evidence="8">
    <location>
        <begin position="11"/>
        <end position="254"/>
    </location>
</feature>
<dbReference type="EC" id="3.1.1.31" evidence="5 7"/>
<keyword evidence="7" id="KW-0378">Hydrolase</keyword>
<evidence type="ECO:0000313" key="9">
    <source>
        <dbReference type="EMBL" id="PKV03604.1"/>
    </source>
</evidence>
<comment type="pathway">
    <text evidence="3 7">Carbohydrate degradation; pentose phosphate pathway; D-ribulose 5-phosphate from D-glucose 6-phosphate (oxidative stage): step 2/3.</text>
</comment>
<accession>A0A2N3R4Q4</accession>
<dbReference type="InterPro" id="IPR037171">
    <property type="entry name" value="NagB/RpiA_transferase-like"/>
</dbReference>
<dbReference type="SUPFAM" id="SSF100950">
    <property type="entry name" value="NagB/RpiA/CoA transferase-like"/>
    <property type="match status" value="1"/>
</dbReference>
<evidence type="ECO:0000256" key="6">
    <source>
        <dbReference type="ARBA" id="ARBA00020337"/>
    </source>
</evidence>
<dbReference type="Proteomes" id="UP000233762">
    <property type="component" value="Unassembled WGS sequence"/>
</dbReference>
<dbReference type="GO" id="GO:0006098">
    <property type="term" value="P:pentose-phosphate shunt"/>
    <property type="evidence" value="ECO:0007669"/>
    <property type="project" value="UniProtKB-UniPathway"/>
</dbReference>
<dbReference type="InterPro" id="IPR039104">
    <property type="entry name" value="6PGL"/>
</dbReference>
<dbReference type="GO" id="GO:0017057">
    <property type="term" value="F:6-phosphogluconolactonase activity"/>
    <property type="evidence" value="ECO:0007669"/>
    <property type="project" value="UniProtKB-UniRule"/>
</dbReference>
<dbReference type="Gene3D" id="3.40.50.1360">
    <property type="match status" value="1"/>
</dbReference>
<dbReference type="Pfam" id="PF01182">
    <property type="entry name" value="Glucosamine_iso"/>
    <property type="match status" value="1"/>
</dbReference>
<dbReference type="InterPro" id="IPR005900">
    <property type="entry name" value="6-phosphogluconolactonase_DevB"/>
</dbReference>
<dbReference type="EMBL" id="PCHH01000004">
    <property type="protein sequence ID" value="PKV03604.1"/>
    <property type="molecule type" value="Genomic_DNA"/>
</dbReference>
<dbReference type="AlphaFoldDB" id="A0A2N3R4Q4"/>
<name>A0A2N3R4Q4_9BIFI</name>
<comment type="caution">
    <text evidence="9">The sequence shown here is derived from an EMBL/GenBank/DDBJ whole genome shotgun (WGS) entry which is preliminary data.</text>
</comment>
<comment type="function">
    <text evidence="2 7">Hydrolysis of 6-phosphogluconolactone to 6-phosphogluconate.</text>
</comment>
<dbReference type="RefSeq" id="WP_101399306.1">
    <property type="nucleotide sequence ID" value="NZ_PCHH01000004.1"/>
</dbReference>
<dbReference type="CDD" id="cd01400">
    <property type="entry name" value="6PGL"/>
    <property type="match status" value="1"/>
</dbReference>
<evidence type="ECO:0000256" key="4">
    <source>
        <dbReference type="ARBA" id="ARBA00010662"/>
    </source>
</evidence>
<evidence type="ECO:0000256" key="1">
    <source>
        <dbReference type="ARBA" id="ARBA00000832"/>
    </source>
</evidence>
<evidence type="ECO:0000256" key="3">
    <source>
        <dbReference type="ARBA" id="ARBA00004961"/>
    </source>
</evidence>
<dbReference type="NCBIfam" id="TIGR01198">
    <property type="entry name" value="pgl"/>
    <property type="match status" value="1"/>
</dbReference>
<evidence type="ECO:0000256" key="7">
    <source>
        <dbReference type="RuleBase" id="RU365095"/>
    </source>
</evidence>
<comment type="catalytic activity">
    <reaction evidence="1 7">
        <text>6-phospho-D-glucono-1,5-lactone + H2O = 6-phospho-D-gluconate + H(+)</text>
        <dbReference type="Rhea" id="RHEA:12556"/>
        <dbReference type="ChEBI" id="CHEBI:15377"/>
        <dbReference type="ChEBI" id="CHEBI:15378"/>
        <dbReference type="ChEBI" id="CHEBI:57955"/>
        <dbReference type="ChEBI" id="CHEBI:58759"/>
        <dbReference type="EC" id="3.1.1.31"/>
    </reaction>
</comment>
<dbReference type="PANTHER" id="PTHR11054:SF0">
    <property type="entry name" value="6-PHOSPHOGLUCONOLACTONASE"/>
    <property type="match status" value="1"/>
</dbReference>
<dbReference type="InterPro" id="IPR006148">
    <property type="entry name" value="Glc/Gal-6P_isomerase"/>
</dbReference>
<sequence length="268" mass="29069">MHERTLIVYPDPRLLAQAVAARTLLTLNEVLGTPGRDRADIAVTGGTDGTAILESMASSALLDIVDWSRVHVWWGDERFVAADSDERNDRAARAALFDALIAEGRMDDAQIHAMPADGRSAEARAHATAHDDGEALEHAAARYQQELLHELGEAAAMDLMMFGVGPDGHFASLFPGRPQLGLDGDDVLVTGVQDSPKPPPLRLTMTVPMIARSARVWMCGSRPGKAEAMAHTFLQRHDTAFPGSFADATQEVLWICDGDSAVRIRQRQ</sequence>
<dbReference type="UniPathway" id="UPA00115">
    <property type="reaction ID" value="UER00409"/>
</dbReference>
<evidence type="ECO:0000313" key="10">
    <source>
        <dbReference type="Proteomes" id="UP000233762"/>
    </source>
</evidence>
<comment type="similarity">
    <text evidence="4 7">Belongs to the glucosamine/galactosamine-6-phosphate isomerase family. 6-phosphogluconolactonase subfamily.</text>
</comment>